<feature type="region of interest" description="Disordered" evidence="1">
    <location>
        <begin position="205"/>
        <end position="247"/>
    </location>
</feature>
<keyword evidence="3" id="KW-1185">Reference proteome</keyword>
<accession>A0A409XEZ7</accession>
<evidence type="ECO:0000313" key="2">
    <source>
        <dbReference type="EMBL" id="PPQ89343.1"/>
    </source>
</evidence>
<organism evidence="2 3">
    <name type="scientific">Psilocybe cyanescens</name>
    <dbReference type="NCBI Taxonomy" id="93625"/>
    <lineage>
        <taxon>Eukaryota</taxon>
        <taxon>Fungi</taxon>
        <taxon>Dikarya</taxon>
        <taxon>Basidiomycota</taxon>
        <taxon>Agaricomycotina</taxon>
        <taxon>Agaricomycetes</taxon>
        <taxon>Agaricomycetidae</taxon>
        <taxon>Agaricales</taxon>
        <taxon>Agaricineae</taxon>
        <taxon>Strophariaceae</taxon>
        <taxon>Psilocybe</taxon>
    </lineage>
</organism>
<sequence length="569" mass="60684">MLSNISRTGYSLRTLAVRRSAGCLSSSSSRNDLTLARSRKFSSTQTTGANPGEEQKEQETKKEEPRHQRLDGPGGQPLSAPSSRGFTPIITGLLVVGVGLTAYGLYELYSIMHMWPPEIRADLRSGLLAKRKGDLSIASQYLHRAWEHTKTLPLDAFGPDPLLKTTGIGITLGGILEQSSDLAAAYDVYEDVFWALRTAHLRPSAGTGTGSGDGNGDGNGNGNAQGEGEQGLPPPSTRDTRPPLGVETLQGLSSADKMRAVALAYKLGELAHALGRPRAEEERWLVWSVEAILRTVLDTPPVGAVEVVRTVGTGAEGGVGGAEARPNLKVLVEQLGLPLWAMRHDLAAPFEALGTFYAEEGNVPTTDICLLRPRLRLRVCSVMCLVLDERVLLHCTDERNAFALPLYLQAIAILIPPAPSVTPVEDKCAQLMGNITELLARSLSRASAPPEATSQAEAWAQKGLDTVLAARRASPIRHAVCEEALAVLLYNVAMVRELAGDEPRARALLSENLEQARKIDMQEGIQHAQDALRRLDGGAGAEGVQPLVVDRLASAGGGSAKGKGKDNGV</sequence>
<reference evidence="2 3" key="1">
    <citation type="journal article" date="2018" name="Evol. Lett.">
        <title>Horizontal gene cluster transfer increased hallucinogenic mushroom diversity.</title>
        <authorList>
            <person name="Reynolds H.T."/>
            <person name="Vijayakumar V."/>
            <person name="Gluck-Thaler E."/>
            <person name="Korotkin H.B."/>
            <person name="Matheny P.B."/>
            <person name="Slot J.C."/>
        </authorList>
    </citation>
    <scope>NUCLEOTIDE SEQUENCE [LARGE SCALE GENOMIC DNA]</scope>
    <source>
        <strain evidence="2 3">2631</strain>
    </source>
</reference>
<dbReference type="InterPro" id="IPR040201">
    <property type="entry name" value="Mrg3-like"/>
</dbReference>
<dbReference type="PANTHER" id="PTHR28142:SF1">
    <property type="entry name" value="MITOCHONDRIAL INNER MEMBRANE I-AAA PROTEASE SUPERCOMPLEX SUBUNIT MGR3-RELATED"/>
    <property type="match status" value="1"/>
</dbReference>
<comment type="caution">
    <text evidence="2">The sequence shown here is derived from an EMBL/GenBank/DDBJ whole genome shotgun (WGS) entry which is preliminary data.</text>
</comment>
<dbReference type="EMBL" id="NHYD01001903">
    <property type="protein sequence ID" value="PPQ89343.1"/>
    <property type="molecule type" value="Genomic_DNA"/>
</dbReference>
<gene>
    <name evidence="2" type="ORF">CVT25_003180</name>
</gene>
<dbReference type="PANTHER" id="PTHR28142">
    <property type="entry name" value="MITOCHONDRIAL INNER MEMBRANE I-AAA PROTEASE SUPERCOMPLEX SUBUNIT MGR3-RELATED"/>
    <property type="match status" value="1"/>
</dbReference>
<dbReference type="OrthoDB" id="10050400at2759"/>
<evidence type="ECO:0000313" key="3">
    <source>
        <dbReference type="Proteomes" id="UP000283269"/>
    </source>
</evidence>
<dbReference type="STRING" id="93625.A0A409XEZ7"/>
<dbReference type="AlphaFoldDB" id="A0A409XEZ7"/>
<feature type="compositionally biased region" description="Basic and acidic residues" evidence="1">
    <location>
        <begin position="53"/>
        <end position="70"/>
    </location>
</feature>
<dbReference type="Proteomes" id="UP000283269">
    <property type="component" value="Unassembled WGS sequence"/>
</dbReference>
<dbReference type="InParanoid" id="A0A409XEZ7"/>
<evidence type="ECO:0000256" key="1">
    <source>
        <dbReference type="SAM" id="MobiDB-lite"/>
    </source>
</evidence>
<name>A0A409XEZ7_PSICY</name>
<protein>
    <submittedName>
        <fullName evidence="2">Uncharacterized protein</fullName>
    </submittedName>
</protein>
<feature type="compositionally biased region" description="Gly residues" evidence="1">
    <location>
        <begin position="207"/>
        <end position="229"/>
    </location>
</feature>
<proteinExistence type="predicted"/>
<feature type="region of interest" description="Disordered" evidence="1">
    <location>
        <begin position="24"/>
        <end position="82"/>
    </location>
</feature>